<dbReference type="PANTHER" id="PTHR28283">
    <property type="entry name" value="3',5'-CYCLIC-NUCLEOTIDE PHOSPHODIESTERASE 1"/>
    <property type="match status" value="1"/>
</dbReference>
<comment type="caution">
    <text evidence="2">The sequence shown here is derived from an EMBL/GenBank/DDBJ whole genome shotgun (WGS) entry which is preliminary data.</text>
</comment>
<dbReference type="AlphaFoldDB" id="A0A854QG32"/>
<dbReference type="PANTHER" id="PTHR28283:SF1">
    <property type="entry name" value="3',5'-CYCLIC-NUCLEOTIDE PHOSPHODIESTERASE 1"/>
    <property type="match status" value="1"/>
</dbReference>
<sequence length="495" mass="54355">MLPRQLEQNTIPPVWMGNGTQFRSRIDISVAGKSTAARASEHNSMKVLQDVIDQTSEPAFEIVVLGSGGGPLETDCAGYLVKAIDQRWEDGILGLEGGSGLGALSALFSSQSPDTMFPGITFPTDYSTPLLQASYVFSFVSGYLITHAHLDHVQSLIMLTGSAPPRPNLAASNYAPVSQPVPPLCPIVYGTTGTLEKLSTAYTGQIWPELVAWVPGHNEDRKTEAPKKRRKVNQADKRKKSKSPESDTRLTYNEHPNASLVLSPLQTNSAPQSLIGAPSLGVRLYPLVHGSTSKETYESSGAFIRHMPLPYLSPKPVTSVRSRRKPKEGKEFLFLGDMESAYRKSGENGAHPELRAKAGRFNSVIWEEAARSWIEGRLCGIFIECSYDSSRLGQHMYGHLSPPAVYHELKVLAGHVSQTKTRPLDGLKIFITHIKESLVPHPEGKTQHEIIMAQLQELEKDGKLGVAFIRPVKGDRIGCIRTSEVVEWEVSWEGL</sequence>
<organism evidence="2 3">
    <name type="scientific">Cryptococcus neoformans Tu259-1</name>
    <dbReference type="NCBI Taxonomy" id="1230072"/>
    <lineage>
        <taxon>Eukaryota</taxon>
        <taxon>Fungi</taxon>
        <taxon>Dikarya</taxon>
        <taxon>Basidiomycota</taxon>
        <taxon>Agaricomycotina</taxon>
        <taxon>Tremellomycetes</taxon>
        <taxon>Tremellales</taxon>
        <taxon>Cryptococcaceae</taxon>
        <taxon>Cryptococcus</taxon>
        <taxon>Cryptococcus neoformans species complex</taxon>
    </lineage>
</organism>
<dbReference type="Pfam" id="PF02112">
    <property type="entry name" value="PDEase_II"/>
    <property type="match status" value="1"/>
</dbReference>
<dbReference type="GO" id="GO:0004115">
    <property type="term" value="F:3',5'-cyclic-AMP phosphodiesterase activity"/>
    <property type="evidence" value="ECO:0007669"/>
    <property type="project" value="InterPro"/>
</dbReference>
<dbReference type="Gene3D" id="3.60.15.10">
    <property type="entry name" value="Ribonuclease Z/Hydroxyacylglutathione hydrolase-like"/>
    <property type="match status" value="1"/>
</dbReference>
<protein>
    <submittedName>
        <fullName evidence="2">Phosphodiesterase</fullName>
    </submittedName>
</protein>
<evidence type="ECO:0000256" key="1">
    <source>
        <dbReference type="SAM" id="MobiDB-lite"/>
    </source>
</evidence>
<dbReference type="GO" id="GO:1902660">
    <property type="term" value="P:negative regulation of glucose mediated signaling pathway"/>
    <property type="evidence" value="ECO:0007669"/>
    <property type="project" value="TreeGrafter"/>
</dbReference>
<gene>
    <name evidence="2" type="ORF">C361_02482</name>
</gene>
<dbReference type="PRINTS" id="PR00388">
    <property type="entry name" value="PDIESTERASE2"/>
</dbReference>
<name>A0A854QG32_CRYNE</name>
<dbReference type="GO" id="GO:0047555">
    <property type="term" value="F:3',5'-cyclic-GMP phosphodiesterase activity"/>
    <property type="evidence" value="ECO:0007669"/>
    <property type="project" value="TreeGrafter"/>
</dbReference>
<feature type="region of interest" description="Disordered" evidence="1">
    <location>
        <begin position="218"/>
        <end position="253"/>
    </location>
</feature>
<dbReference type="Proteomes" id="UP000199727">
    <property type="component" value="Unassembled WGS sequence"/>
</dbReference>
<proteinExistence type="predicted"/>
<dbReference type="EMBL" id="AMKT01000034">
    <property type="protein sequence ID" value="OXG23937.1"/>
    <property type="molecule type" value="Genomic_DNA"/>
</dbReference>
<feature type="compositionally biased region" description="Basic residues" evidence="1">
    <location>
        <begin position="227"/>
        <end position="241"/>
    </location>
</feature>
<dbReference type="GO" id="GO:0006198">
    <property type="term" value="P:cAMP catabolic process"/>
    <property type="evidence" value="ECO:0007669"/>
    <property type="project" value="InterPro"/>
</dbReference>
<evidence type="ECO:0000313" key="2">
    <source>
        <dbReference type="EMBL" id="OXG23937.1"/>
    </source>
</evidence>
<accession>A0A854QG32</accession>
<dbReference type="InterPro" id="IPR036866">
    <property type="entry name" value="RibonucZ/Hydroxyglut_hydro"/>
</dbReference>
<dbReference type="OrthoDB" id="258495at2759"/>
<reference evidence="2 3" key="1">
    <citation type="submission" date="2017-06" db="EMBL/GenBank/DDBJ databases">
        <title>Global population genomics of the pathogenic fungus Cryptococcus neoformans var. grubii.</title>
        <authorList>
            <person name="Cuomo C."/>
            <person name="Litvintseva A."/>
            <person name="Chen Y."/>
            <person name="Young S."/>
            <person name="Zeng Q."/>
            <person name="Chapman S."/>
            <person name="Gujja S."/>
            <person name="Saif S."/>
            <person name="Birren B."/>
        </authorList>
    </citation>
    <scope>NUCLEOTIDE SEQUENCE [LARGE SCALE GENOMIC DNA]</scope>
    <source>
        <strain evidence="2 3">Tu259-1</strain>
    </source>
</reference>
<evidence type="ECO:0000313" key="3">
    <source>
        <dbReference type="Proteomes" id="UP000199727"/>
    </source>
</evidence>
<dbReference type="InterPro" id="IPR000396">
    <property type="entry name" value="Pdiesterase2"/>
</dbReference>